<feature type="region of interest" description="Disordered" evidence="1">
    <location>
        <begin position="46"/>
        <end position="82"/>
    </location>
</feature>
<evidence type="ECO:0000256" key="1">
    <source>
        <dbReference type="SAM" id="MobiDB-lite"/>
    </source>
</evidence>
<name>A0ABP7P8T5_9ACTN</name>
<proteinExistence type="predicted"/>
<accession>A0ABP7P8T5</accession>
<dbReference type="Proteomes" id="UP001418444">
    <property type="component" value="Unassembled WGS sequence"/>
</dbReference>
<dbReference type="RefSeq" id="WP_344783655.1">
    <property type="nucleotide sequence ID" value="NZ_BAAAZW010000006.1"/>
</dbReference>
<dbReference type="InterPro" id="IPR032716">
    <property type="entry name" value="ACC_epsilon"/>
</dbReference>
<dbReference type="EMBL" id="BAAAZW010000006">
    <property type="protein sequence ID" value="GAA3961618.1"/>
    <property type="molecule type" value="Genomic_DNA"/>
</dbReference>
<sequence length="82" mass="8204">MTAGDTTPEGAGTTDAAAAPPFLTVVTGAPTDEEVAALTVVLSAAASGGGSAPERGPADLWGRPTDLHRQSWGMPTSYLHRG</sequence>
<evidence type="ECO:0000313" key="2">
    <source>
        <dbReference type="EMBL" id="GAA3961618.1"/>
    </source>
</evidence>
<protein>
    <recommendedName>
        <fullName evidence="4">Acyl-CoA carboxylase subunit epsilon</fullName>
    </recommendedName>
</protein>
<evidence type="ECO:0008006" key="4">
    <source>
        <dbReference type="Google" id="ProtNLM"/>
    </source>
</evidence>
<evidence type="ECO:0000313" key="3">
    <source>
        <dbReference type="Proteomes" id="UP001418444"/>
    </source>
</evidence>
<reference evidence="3" key="1">
    <citation type="journal article" date="2019" name="Int. J. Syst. Evol. Microbiol.">
        <title>The Global Catalogue of Microorganisms (GCM) 10K type strain sequencing project: providing services to taxonomists for standard genome sequencing and annotation.</title>
        <authorList>
            <consortium name="The Broad Institute Genomics Platform"/>
            <consortium name="The Broad Institute Genome Sequencing Center for Infectious Disease"/>
            <person name="Wu L."/>
            <person name="Ma J."/>
        </authorList>
    </citation>
    <scope>NUCLEOTIDE SEQUENCE [LARGE SCALE GENOMIC DNA]</scope>
    <source>
        <strain evidence="3">JCM 16923</strain>
    </source>
</reference>
<keyword evidence="3" id="KW-1185">Reference proteome</keyword>
<dbReference type="Pfam" id="PF13822">
    <property type="entry name" value="ACC_epsilon"/>
    <property type="match status" value="1"/>
</dbReference>
<gene>
    <name evidence="2" type="ORF">GCM10022231_22140</name>
</gene>
<organism evidence="2 3">
    <name type="scientific">Gordonia caeni</name>
    <dbReference type="NCBI Taxonomy" id="1007097"/>
    <lineage>
        <taxon>Bacteria</taxon>
        <taxon>Bacillati</taxon>
        <taxon>Actinomycetota</taxon>
        <taxon>Actinomycetes</taxon>
        <taxon>Mycobacteriales</taxon>
        <taxon>Gordoniaceae</taxon>
        <taxon>Gordonia</taxon>
    </lineage>
</organism>
<comment type="caution">
    <text evidence="2">The sequence shown here is derived from an EMBL/GenBank/DDBJ whole genome shotgun (WGS) entry which is preliminary data.</text>
</comment>